<protein>
    <submittedName>
        <fullName evidence="2">MCE family protein</fullName>
    </submittedName>
</protein>
<dbReference type="InterPro" id="IPR003399">
    <property type="entry name" value="Mce/MlaD"/>
</dbReference>
<reference evidence="2 3" key="1">
    <citation type="journal article" date="2017" name="Int. J. Syst. Evol. Microbiol.">
        <title>Mucilaginibacterpsychrotolerans sp. nov., isolated from peatlands.</title>
        <authorList>
            <person name="Deng Y."/>
            <person name="Shen L."/>
            <person name="Xu B."/>
            <person name="Liu Y."/>
            <person name="Gu Z."/>
            <person name="Liu H."/>
            <person name="Zhou Y."/>
        </authorList>
    </citation>
    <scope>NUCLEOTIDE SEQUENCE [LARGE SCALE GENOMIC DNA]</scope>
    <source>
        <strain evidence="2 3">NH7-4</strain>
    </source>
</reference>
<comment type="caution">
    <text evidence="2">The sequence shown here is derived from an EMBL/GenBank/DDBJ whole genome shotgun (WGS) entry which is preliminary data.</text>
</comment>
<keyword evidence="3" id="KW-1185">Reference proteome</keyword>
<evidence type="ECO:0000313" key="2">
    <source>
        <dbReference type="EMBL" id="TFF39596.1"/>
    </source>
</evidence>
<gene>
    <name evidence="2" type="ORF">E2R66_04290</name>
</gene>
<sequence length="315" mass="33981">MKISNETKIGALTAVSITILILCYSFLKGNDVFSGSNKFYAVYRSVEGLTVSKPVLVNGFQIGRVSKMQFSDKDGRTTVEFKINSEYDVPDNTLARLESTDLLGGKAIVFELGNHTVLAQSGDTLRADIQGSLAESLQPIQRKAEVLITKVDSAMGAINHILNPDFQKNVDRSFASIANSLETLEATTKKIDALVGAQSGHIDAIMANAEATSGNLKASTVHLDGIASNFKKFSSDLAESNIKQTMDNANKAVADLQSVLAKVNSTQGSLGLLMNDTKLYDNLNNASKNLDNLMIDLKAHPSRYVHFSVFGKKGN</sequence>
<accession>A0A4Y8SMI7</accession>
<dbReference type="PROSITE" id="PS50192">
    <property type="entry name" value="T_SNARE"/>
    <property type="match status" value="1"/>
</dbReference>
<organism evidence="2 3">
    <name type="scientific">Mucilaginibacter psychrotolerans</name>
    <dbReference type="NCBI Taxonomy" id="1524096"/>
    <lineage>
        <taxon>Bacteria</taxon>
        <taxon>Pseudomonadati</taxon>
        <taxon>Bacteroidota</taxon>
        <taxon>Sphingobacteriia</taxon>
        <taxon>Sphingobacteriales</taxon>
        <taxon>Sphingobacteriaceae</taxon>
        <taxon>Mucilaginibacter</taxon>
    </lineage>
</organism>
<dbReference type="Proteomes" id="UP000297540">
    <property type="component" value="Unassembled WGS sequence"/>
</dbReference>
<dbReference type="Pfam" id="PF02470">
    <property type="entry name" value="MlaD"/>
    <property type="match status" value="1"/>
</dbReference>
<dbReference type="PANTHER" id="PTHR33371">
    <property type="entry name" value="INTERMEMBRANE PHOSPHOLIPID TRANSPORT SYSTEM BINDING PROTEIN MLAD-RELATED"/>
    <property type="match status" value="1"/>
</dbReference>
<dbReference type="EMBL" id="SOZE01000003">
    <property type="protein sequence ID" value="TFF39596.1"/>
    <property type="molecule type" value="Genomic_DNA"/>
</dbReference>
<evidence type="ECO:0000259" key="1">
    <source>
        <dbReference type="PROSITE" id="PS50192"/>
    </source>
</evidence>
<name>A0A4Y8SMI7_9SPHI</name>
<dbReference type="InterPro" id="IPR052336">
    <property type="entry name" value="MlaD_Phospholipid_Transporter"/>
</dbReference>
<dbReference type="AlphaFoldDB" id="A0A4Y8SMI7"/>
<dbReference type="OrthoDB" id="9769132at2"/>
<feature type="domain" description="T-SNARE coiled-coil homology" evidence="1">
    <location>
        <begin position="164"/>
        <end position="226"/>
    </location>
</feature>
<dbReference type="PANTHER" id="PTHR33371:SF4">
    <property type="entry name" value="INTERMEMBRANE PHOSPHOLIPID TRANSPORT SYSTEM BINDING PROTEIN MLAD"/>
    <property type="match status" value="1"/>
</dbReference>
<dbReference type="RefSeq" id="WP_133227022.1">
    <property type="nucleotide sequence ID" value="NZ_SOZE01000003.1"/>
</dbReference>
<dbReference type="InterPro" id="IPR000727">
    <property type="entry name" value="T_SNARE_dom"/>
</dbReference>
<proteinExistence type="predicted"/>
<evidence type="ECO:0000313" key="3">
    <source>
        <dbReference type="Proteomes" id="UP000297540"/>
    </source>
</evidence>